<dbReference type="Pfam" id="PF07992">
    <property type="entry name" value="Pyr_redox_2"/>
    <property type="match status" value="1"/>
</dbReference>
<dbReference type="InterPro" id="IPR050260">
    <property type="entry name" value="FAD-bd_OxRdtase"/>
</dbReference>
<accession>A0ABT3TZW4</accession>
<dbReference type="Gene3D" id="3.50.50.60">
    <property type="entry name" value="FAD/NAD(P)-binding domain"/>
    <property type="match status" value="2"/>
</dbReference>
<dbReference type="PANTHER" id="PTHR43429:SF1">
    <property type="entry name" value="NAD(P)H SULFUR OXIDOREDUCTASE (COA-DEPENDENT)"/>
    <property type="match status" value="1"/>
</dbReference>
<comment type="similarity">
    <text evidence="2">Belongs to the class-III pyridine nucleotide-disulfide oxidoreductase family.</text>
</comment>
<evidence type="ECO:0000256" key="1">
    <source>
        <dbReference type="ARBA" id="ARBA00001974"/>
    </source>
</evidence>
<dbReference type="EMBL" id="JAPHNL010000276">
    <property type="protein sequence ID" value="MCX3062586.1"/>
    <property type="molecule type" value="Genomic_DNA"/>
</dbReference>
<dbReference type="PRINTS" id="PR00368">
    <property type="entry name" value="FADPNR"/>
</dbReference>
<evidence type="ECO:0000313" key="10">
    <source>
        <dbReference type="Proteomes" id="UP001163064"/>
    </source>
</evidence>
<feature type="domain" description="Pyridine nucleotide-disulphide oxidoreductase dimerisation" evidence="7">
    <location>
        <begin position="338"/>
        <end position="440"/>
    </location>
</feature>
<dbReference type="SUPFAM" id="SSF55424">
    <property type="entry name" value="FAD/NAD-linked reductases, dimerisation (C-terminal) domain"/>
    <property type="match status" value="1"/>
</dbReference>
<evidence type="ECO:0000256" key="4">
    <source>
        <dbReference type="ARBA" id="ARBA00022827"/>
    </source>
</evidence>
<name>A0ABT3TZW4_9ACTN</name>
<dbReference type="PANTHER" id="PTHR43429">
    <property type="entry name" value="PYRIDINE NUCLEOTIDE-DISULFIDE OXIDOREDUCTASE DOMAIN-CONTAINING"/>
    <property type="match status" value="1"/>
</dbReference>
<organism evidence="9 10">
    <name type="scientific">Streptomyces beihaiensis</name>
    <dbReference type="NCBI Taxonomy" id="2984495"/>
    <lineage>
        <taxon>Bacteria</taxon>
        <taxon>Bacillati</taxon>
        <taxon>Actinomycetota</taxon>
        <taxon>Actinomycetes</taxon>
        <taxon>Kitasatosporales</taxon>
        <taxon>Streptomycetaceae</taxon>
        <taxon>Streptomyces</taxon>
    </lineage>
</organism>
<dbReference type="PRINTS" id="PR00411">
    <property type="entry name" value="PNDRDTASEI"/>
</dbReference>
<keyword evidence="3" id="KW-0285">Flavoprotein</keyword>
<evidence type="ECO:0000259" key="8">
    <source>
        <dbReference type="Pfam" id="PF07992"/>
    </source>
</evidence>
<reference evidence="9" key="1">
    <citation type="submission" date="2022-10" db="EMBL/GenBank/DDBJ databases">
        <title>Streptomyces beihaiensis sp. nov., a chitin degrading actinobacterium, isolated from shrimp pond soil.</title>
        <authorList>
            <person name="Xie J."/>
            <person name="Shen N."/>
        </authorList>
    </citation>
    <scope>NUCLEOTIDE SEQUENCE</scope>
    <source>
        <strain evidence="9">GXMU-J5</strain>
    </source>
</reference>
<dbReference type="Proteomes" id="UP001163064">
    <property type="component" value="Unassembled WGS sequence"/>
</dbReference>
<dbReference type="RefSeq" id="WP_266602925.1">
    <property type="nucleotide sequence ID" value="NZ_JAPHNL010000276.1"/>
</dbReference>
<comment type="cofactor">
    <cofactor evidence="1">
        <name>FAD</name>
        <dbReference type="ChEBI" id="CHEBI:57692"/>
    </cofactor>
</comment>
<keyword evidence="6" id="KW-0676">Redox-active center</keyword>
<evidence type="ECO:0000259" key="7">
    <source>
        <dbReference type="Pfam" id="PF02852"/>
    </source>
</evidence>
<feature type="domain" description="FAD/NAD(P)-binding" evidence="8">
    <location>
        <begin position="5"/>
        <end position="314"/>
    </location>
</feature>
<dbReference type="InterPro" id="IPR036188">
    <property type="entry name" value="FAD/NAD-bd_sf"/>
</dbReference>
<sequence>MSPERLVVIGGDAAGMSAASQARRLRGPDELEIVAFERGHFTSFSACGIPYWVGGAVAGRDELIARGPEEHRARGIDLRMRTEVVAVDVAGKRVRARELDGGGGEFWTSYDKLVIATGARPVRPPLPGIGAAGVHGVQTLDDGQALLETLRAGEGRRAVVVGAGYIGVEMAEALIRRGYDTTVVNQDSEPMATLDPDMGRLVRRAMTGLGITMVDDAEVTKVLTDGHGRVRAVATDDVEFPADVVVLGIGVRPETGLAREAGLPLGEHGGLLTDISMRVRGHTDIWAGGDCVEVRDLVSGGERHIALGTHANKHGQVIGSNVGGDYATFPGVVATAVSKVCDLEIARTGLREKDARRAGLQYVTVTVESTSRAGYYPGAAPMTVKMLAERRTGRLLGVQIVGREGAAKRVDVAAVALTAGMTVDQMTALDLGYAPPFSPVWDPVLVAARKAVAAVREAG</sequence>
<dbReference type="InterPro" id="IPR004099">
    <property type="entry name" value="Pyr_nucl-diS_OxRdtase_dimer"/>
</dbReference>
<keyword evidence="4" id="KW-0274">FAD</keyword>
<comment type="caution">
    <text evidence="9">The sequence shown here is derived from an EMBL/GenBank/DDBJ whole genome shotgun (WGS) entry which is preliminary data.</text>
</comment>
<evidence type="ECO:0000313" key="9">
    <source>
        <dbReference type="EMBL" id="MCX3062586.1"/>
    </source>
</evidence>
<keyword evidence="5" id="KW-0560">Oxidoreductase</keyword>
<dbReference type="InterPro" id="IPR016156">
    <property type="entry name" value="FAD/NAD-linked_Rdtase_dimer_sf"/>
</dbReference>
<keyword evidence="10" id="KW-1185">Reference proteome</keyword>
<dbReference type="SUPFAM" id="SSF51905">
    <property type="entry name" value="FAD/NAD(P)-binding domain"/>
    <property type="match status" value="2"/>
</dbReference>
<evidence type="ECO:0000256" key="3">
    <source>
        <dbReference type="ARBA" id="ARBA00022630"/>
    </source>
</evidence>
<protein>
    <submittedName>
        <fullName evidence="9">FAD-dependent oxidoreductase</fullName>
    </submittedName>
</protein>
<evidence type="ECO:0000256" key="5">
    <source>
        <dbReference type="ARBA" id="ARBA00023002"/>
    </source>
</evidence>
<evidence type="ECO:0000256" key="2">
    <source>
        <dbReference type="ARBA" id="ARBA00009130"/>
    </source>
</evidence>
<dbReference type="Pfam" id="PF02852">
    <property type="entry name" value="Pyr_redox_dim"/>
    <property type="match status" value="1"/>
</dbReference>
<dbReference type="InterPro" id="IPR023753">
    <property type="entry name" value="FAD/NAD-binding_dom"/>
</dbReference>
<gene>
    <name evidence="9" type="ORF">OFY01_23080</name>
</gene>
<proteinExistence type="inferred from homology"/>
<evidence type="ECO:0000256" key="6">
    <source>
        <dbReference type="ARBA" id="ARBA00023284"/>
    </source>
</evidence>